<reference evidence="15" key="2">
    <citation type="journal article" date="1998" name="Protein Eng.">
        <title>Thermostable glycerol kinase from a hyperthermophilic archaeon: gene cloning and characterization of the recombinant enzyme.</title>
        <authorList>
            <person name="Koga Y."/>
            <person name="Morikawa M."/>
            <person name="Haruki M."/>
            <person name="Nakamura H."/>
            <person name="Imanaka T."/>
            <person name="Kanaya S."/>
        </authorList>
    </citation>
    <scope>NUCLEOTIDE SEQUENCE</scope>
</reference>
<evidence type="ECO:0000256" key="11">
    <source>
        <dbReference type="RuleBase" id="RU003733"/>
    </source>
</evidence>
<comment type="catalytic activity">
    <reaction evidence="10">
        <text>glycerol + ATP = sn-glycerol 3-phosphate + ADP + H(+)</text>
        <dbReference type="Rhea" id="RHEA:21644"/>
        <dbReference type="ChEBI" id="CHEBI:15378"/>
        <dbReference type="ChEBI" id="CHEBI:17754"/>
        <dbReference type="ChEBI" id="CHEBI:30616"/>
        <dbReference type="ChEBI" id="CHEBI:57597"/>
        <dbReference type="ChEBI" id="CHEBI:456216"/>
        <dbReference type="EC" id="2.7.1.30"/>
    </reaction>
</comment>
<evidence type="ECO:0000256" key="9">
    <source>
        <dbReference type="ARBA" id="ARBA00043149"/>
    </source>
</evidence>
<keyword evidence="6 11" id="KW-0418">Kinase</keyword>
<keyword evidence="4 11" id="KW-0808">Transferase</keyword>
<evidence type="ECO:0000256" key="4">
    <source>
        <dbReference type="ARBA" id="ARBA00022679"/>
    </source>
</evidence>
<dbReference type="Gene3D" id="3.30.420.40">
    <property type="match status" value="2"/>
</dbReference>
<evidence type="ECO:0000259" key="12">
    <source>
        <dbReference type="Pfam" id="PF00370"/>
    </source>
</evidence>
<reference evidence="15" key="3">
    <citation type="submission" date="2025-08" db="UniProtKB">
        <authorList>
            <consortium name="RefSeq"/>
        </authorList>
    </citation>
    <scope>IDENTIFICATION</scope>
</reference>
<dbReference type="InterPro" id="IPR018485">
    <property type="entry name" value="FGGY_C"/>
</dbReference>
<dbReference type="GO" id="GO:0019563">
    <property type="term" value="P:glycerol catabolic process"/>
    <property type="evidence" value="ECO:0007669"/>
    <property type="project" value="TreeGrafter"/>
</dbReference>
<proteinExistence type="inferred from homology"/>
<dbReference type="AlphaFoldDB" id="A0A8B6X3X2"/>
<dbReference type="InterPro" id="IPR018483">
    <property type="entry name" value="Carb_kinase_FGGY_CS"/>
</dbReference>
<dbReference type="EC" id="2.7.1.30" evidence="3"/>
<dbReference type="PANTHER" id="PTHR10196:SF69">
    <property type="entry name" value="GLYCEROL KINASE"/>
    <property type="match status" value="1"/>
</dbReference>
<dbReference type="PROSITE" id="PS00933">
    <property type="entry name" value="FGGY_KINASES_1"/>
    <property type="match status" value="1"/>
</dbReference>
<dbReference type="InterPro" id="IPR043129">
    <property type="entry name" value="ATPase_NBD"/>
</dbReference>
<accession>A0A8B6X3X2</accession>
<dbReference type="CDD" id="cd07786">
    <property type="entry name" value="FGGY_EcGK_like"/>
    <property type="match status" value="1"/>
</dbReference>
<reference evidence="15" key="1">
    <citation type="journal article" date="1993" name="Curr. Genet.">
        <title>The glycerol kinase (GUT1) gene of Saccharomyces cerevisiae: cloning and characterization.</title>
        <authorList>
            <person name="Pavlik P."/>
            <person name="Simon M."/>
            <person name="Schuster T."/>
            <person name="Ruis H."/>
        </authorList>
    </citation>
    <scope>NUCLEOTIDE SEQUENCE</scope>
</reference>
<name>A0A8B6X3X2_9BURK</name>
<feature type="domain" description="Carbohydrate kinase FGGY C-terminal" evidence="13">
    <location>
        <begin position="257"/>
        <end position="444"/>
    </location>
</feature>
<dbReference type="Pfam" id="PF02782">
    <property type="entry name" value="FGGY_C"/>
    <property type="match status" value="1"/>
</dbReference>
<comment type="similarity">
    <text evidence="2 11">Belongs to the FGGY kinase family.</text>
</comment>
<dbReference type="GO" id="GO:0005829">
    <property type="term" value="C:cytosol"/>
    <property type="evidence" value="ECO:0007669"/>
    <property type="project" value="UniProtKB-ARBA"/>
</dbReference>
<dbReference type="PANTHER" id="PTHR10196">
    <property type="entry name" value="SUGAR KINASE"/>
    <property type="match status" value="1"/>
</dbReference>
<dbReference type="FunFam" id="3.30.420.40:FF:000008">
    <property type="entry name" value="Glycerol kinase"/>
    <property type="match status" value="1"/>
</dbReference>
<evidence type="ECO:0000256" key="5">
    <source>
        <dbReference type="ARBA" id="ARBA00022741"/>
    </source>
</evidence>
<dbReference type="NCBIfam" id="NF000756">
    <property type="entry name" value="PRK00047.1"/>
    <property type="match status" value="1"/>
</dbReference>
<evidence type="ECO:0000313" key="14">
    <source>
        <dbReference type="Proteomes" id="UP000675920"/>
    </source>
</evidence>
<evidence type="ECO:0000256" key="6">
    <source>
        <dbReference type="ARBA" id="ARBA00022777"/>
    </source>
</evidence>
<feature type="domain" description="Carbohydrate kinase FGGY N-terminal" evidence="12">
    <location>
        <begin position="5"/>
        <end position="247"/>
    </location>
</feature>
<dbReference type="OrthoDB" id="9805576at2"/>
<comment type="pathway">
    <text evidence="1">Polyol metabolism; glycerol degradation via glycerol kinase pathway; sn-glycerol 3-phosphate from glycerol: step 1/1.</text>
</comment>
<evidence type="ECO:0000256" key="8">
    <source>
        <dbReference type="ARBA" id="ARBA00022840"/>
    </source>
</evidence>
<dbReference type="NCBIfam" id="TIGR01311">
    <property type="entry name" value="glycerol_kin"/>
    <property type="match status" value="1"/>
</dbReference>
<dbReference type="InterPro" id="IPR018484">
    <property type="entry name" value="FGGY_N"/>
</dbReference>
<dbReference type="GO" id="GO:0006072">
    <property type="term" value="P:glycerol-3-phosphate metabolic process"/>
    <property type="evidence" value="ECO:0007669"/>
    <property type="project" value="InterPro"/>
</dbReference>
<sequence>MARFLALDQGSSSSRAAVFDTDGHHTAVVQKPLPVRFPRPGWVEHDPAEIWHTQLDAARDALLAGGSATLELSGIAITNQRETTLVWSRRSGAPIGPAISWQDRRTVDWCEARRAEGLAPLVRERTGLVIDPYFSAGKIAWLLDHLPGARQLAEAGELAFGTVDSWLIWKLTNGAVHATDVTNASRTMLFNLERGAWDPELCERLRIPMALLPQVKPSASYYGDCEVLGGNVSIMGVAGDQQAALFGHGCLLPGQAKNTYGTGCFVLLHTGEEAVASKHGLLTTRAAQISRLKEYALEGAVFDAGSVVQWLRDEVRLFTRTADIEPLAASVPDTGGVVLVPAFNGLGSPYWDPSARAGLLGMTRGTSRAHIARAALESIALQSTEVLLAMQADAATKLTELVVDGGASANNLLMQMQADLLGVPVRRPANIEATAFGAASIAAHTTGTFQHAENQDLDSTVFQPVMSRDEAAARLDRWRMAVGRVGGWA</sequence>
<evidence type="ECO:0000313" key="15">
    <source>
        <dbReference type="RefSeq" id="WP_028311075.1"/>
    </source>
</evidence>
<dbReference type="GO" id="GO:0005524">
    <property type="term" value="F:ATP binding"/>
    <property type="evidence" value="ECO:0007669"/>
    <property type="project" value="UniProtKB-KW"/>
</dbReference>
<evidence type="ECO:0000256" key="10">
    <source>
        <dbReference type="ARBA" id="ARBA00052101"/>
    </source>
</evidence>
<keyword evidence="7" id="KW-0319">Glycerol metabolism</keyword>
<evidence type="ECO:0000256" key="3">
    <source>
        <dbReference type="ARBA" id="ARBA00012099"/>
    </source>
</evidence>
<dbReference type="PROSITE" id="PS00445">
    <property type="entry name" value="FGGY_KINASES_2"/>
    <property type="match status" value="1"/>
</dbReference>
<keyword evidence="8" id="KW-0067">ATP-binding</keyword>
<gene>
    <name evidence="15" type="primary">glpK</name>
</gene>
<dbReference type="Pfam" id="PF00370">
    <property type="entry name" value="FGGY_N"/>
    <property type="match status" value="1"/>
</dbReference>
<dbReference type="FunFam" id="3.30.420.40:FF:000007">
    <property type="entry name" value="Glycerol kinase"/>
    <property type="match status" value="1"/>
</dbReference>
<organism evidence="14 15">
    <name type="scientific">Derxia gummosa DSM 723</name>
    <dbReference type="NCBI Taxonomy" id="1121388"/>
    <lineage>
        <taxon>Bacteria</taxon>
        <taxon>Pseudomonadati</taxon>
        <taxon>Pseudomonadota</taxon>
        <taxon>Betaproteobacteria</taxon>
        <taxon>Burkholderiales</taxon>
        <taxon>Alcaligenaceae</taxon>
        <taxon>Derxia</taxon>
    </lineage>
</organism>
<evidence type="ECO:0000256" key="1">
    <source>
        <dbReference type="ARBA" id="ARBA00005190"/>
    </source>
</evidence>
<evidence type="ECO:0000256" key="2">
    <source>
        <dbReference type="ARBA" id="ARBA00009156"/>
    </source>
</evidence>
<dbReference type="PIRSF" id="PIRSF000538">
    <property type="entry name" value="GlpK"/>
    <property type="match status" value="1"/>
</dbReference>
<evidence type="ECO:0000259" key="13">
    <source>
        <dbReference type="Pfam" id="PF02782"/>
    </source>
</evidence>
<keyword evidence="14" id="KW-1185">Reference proteome</keyword>
<dbReference type="Proteomes" id="UP000675920">
    <property type="component" value="Unplaced"/>
</dbReference>
<dbReference type="GO" id="GO:0004370">
    <property type="term" value="F:glycerol kinase activity"/>
    <property type="evidence" value="ECO:0007669"/>
    <property type="project" value="UniProtKB-EC"/>
</dbReference>
<keyword evidence="5" id="KW-0547">Nucleotide-binding</keyword>
<dbReference type="InterPro" id="IPR000577">
    <property type="entry name" value="Carb_kinase_FGGY"/>
</dbReference>
<dbReference type="RefSeq" id="WP_028311075.1">
    <property type="nucleotide sequence ID" value="NZ_AXWS01000008.1"/>
</dbReference>
<dbReference type="SUPFAM" id="SSF53067">
    <property type="entry name" value="Actin-like ATPase domain"/>
    <property type="match status" value="2"/>
</dbReference>
<dbReference type="InterPro" id="IPR005999">
    <property type="entry name" value="Glycerol_kin"/>
</dbReference>
<protein>
    <recommendedName>
        <fullName evidence="3">glycerol kinase</fullName>
        <ecNumber evidence="3">2.7.1.30</ecNumber>
    </recommendedName>
    <alternativeName>
        <fullName evidence="9">ATP:glycerol 3-phosphotransferase</fullName>
    </alternativeName>
</protein>
<evidence type="ECO:0000256" key="7">
    <source>
        <dbReference type="ARBA" id="ARBA00022798"/>
    </source>
</evidence>